<gene>
    <name evidence="2" type="ORF">EJ06DRAFT_281252</name>
</gene>
<feature type="compositionally biased region" description="Pro residues" evidence="1">
    <location>
        <begin position="238"/>
        <end position="264"/>
    </location>
</feature>
<keyword evidence="3" id="KW-1185">Reference proteome</keyword>
<feature type="region of interest" description="Disordered" evidence="1">
    <location>
        <begin position="16"/>
        <end position="36"/>
    </location>
</feature>
<dbReference type="AlphaFoldDB" id="A0A6G1I631"/>
<evidence type="ECO:0000313" key="2">
    <source>
        <dbReference type="EMBL" id="KAF2403507.1"/>
    </source>
</evidence>
<feature type="region of interest" description="Disordered" evidence="1">
    <location>
        <begin position="238"/>
        <end position="294"/>
    </location>
</feature>
<reference evidence="2" key="1">
    <citation type="journal article" date="2020" name="Stud. Mycol.">
        <title>101 Dothideomycetes genomes: a test case for predicting lifestyles and emergence of pathogens.</title>
        <authorList>
            <person name="Haridas S."/>
            <person name="Albert R."/>
            <person name="Binder M."/>
            <person name="Bloem J."/>
            <person name="Labutti K."/>
            <person name="Salamov A."/>
            <person name="Andreopoulos B."/>
            <person name="Baker S."/>
            <person name="Barry K."/>
            <person name="Bills G."/>
            <person name="Bluhm B."/>
            <person name="Cannon C."/>
            <person name="Castanera R."/>
            <person name="Culley D."/>
            <person name="Daum C."/>
            <person name="Ezra D."/>
            <person name="Gonzalez J."/>
            <person name="Henrissat B."/>
            <person name="Kuo A."/>
            <person name="Liang C."/>
            <person name="Lipzen A."/>
            <person name="Lutzoni F."/>
            <person name="Magnuson J."/>
            <person name="Mondo S."/>
            <person name="Nolan M."/>
            <person name="Ohm R."/>
            <person name="Pangilinan J."/>
            <person name="Park H.-J."/>
            <person name="Ramirez L."/>
            <person name="Alfaro M."/>
            <person name="Sun H."/>
            <person name="Tritt A."/>
            <person name="Yoshinaga Y."/>
            <person name="Zwiers L.-H."/>
            <person name="Turgeon B."/>
            <person name="Goodwin S."/>
            <person name="Spatafora J."/>
            <person name="Crous P."/>
            <person name="Grigoriev I."/>
        </authorList>
    </citation>
    <scope>NUCLEOTIDE SEQUENCE</scope>
    <source>
        <strain evidence="2">CBS 262.69</strain>
    </source>
</reference>
<organism evidence="2 3">
    <name type="scientific">Trichodelitschia bisporula</name>
    <dbReference type="NCBI Taxonomy" id="703511"/>
    <lineage>
        <taxon>Eukaryota</taxon>
        <taxon>Fungi</taxon>
        <taxon>Dikarya</taxon>
        <taxon>Ascomycota</taxon>
        <taxon>Pezizomycotina</taxon>
        <taxon>Dothideomycetes</taxon>
        <taxon>Dothideomycetes incertae sedis</taxon>
        <taxon>Phaeotrichales</taxon>
        <taxon>Phaeotrichaceae</taxon>
        <taxon>Trichodelitschia</taxon>
    </lineage>
</organism>
<protein>
    <submittedName>
        <fullName evidence="2">Uncharacterized protein</fullName>
    </submittedName>
</protein>
<sequence length="369" mass="40085">MDVHDETFVVVKPSVSPAMSDVHGPSSPLRRMSDGTAPPEALVAASSPTVRIHTPSVRTHTPVHGFHAQAGGPPHVHAWPSTAAQHAAGQWKYAYGPPPGPKRSNTAPVLPTVTQSPRMVPVDSDHPHFAQLRRCESPSLSAHHPPSAHRPRPRARKHSFSAYPPAPHVLAPTPPPPPPMYTASPLPFKQQLHQQLHQQQQQQQQPPRYNPYPYPYPLAAMPPPPGLYAPFPPALFPAPAHPHPQPQAPIGLPTPAPTAWPQRPPSTVTSASRSRTATSTSGSHQRGHSSPPPIPAVWTSKAFIPVKSLYDSGIVPPTNGTDGLVSLAPFAPRRAYLTFHDLTTSDLRRFWWLLRHGDEDTWYAQPAGP</sequence>
<dbReference type="PRINTS" id="PR01217">
    <property type="entry name" value="PRICHEXTENSN"/>
</dbReference>
<feature type="region of interest" description="Disordered" evidence="1">
    <location>
        <begin position="136"/>
        <end position="215"/>
    </location>
</feature>
<feature type="compositionally biased region" description="Low complexity" evidence="1">
    <location>
        <begin position="266"/>
        <end position="283"/>
    </location>
</feature>
<feature type="compositionally biased region" description="Basic residues" evidence="1">
    <location>
        <begin position="146"/>
        <end position="159"/>
    </location>
</feature>
<accession>A0A6G1I631</accession>
<evidence type="ECO:0000256" key="1">
    <source>
        <dbReference type="SAM" id="MobiDB-lite"/>
    </source>
</evidence>
<feature type="compositionally biased region" description="Low complexity" evidence="1">
    <location>
        <begin position="181"/>
        <end position="207"/>
    </location>
</feature>
<name>A0A6G1I631_9PEZI</name>
<dbReference type="Proteomes" id="UP000799640">
    <property type="component" value="Unassembled WGS sequence"/>
</dbReference>
<proteinExistence type="predicted"/>
<evidence type="ECO:0000313" key="3">
    <source>
        <dbReference type="Proteomes" id="UP000799640"/>
    </source>
</evidence>
<feature type="compositionally biased region" description="Pro residues" evidence="1">
    <location>
        <begin position="164"/>
        <end position="180"/>
    </location>
</feature>
<dbReference type="EMBL" id="ML996689">
    <property type="protein sequence ID" value="KAF2403507.1"/>
    <property type="molecule type" value="Genomic_DNA"/>
</dbReference>